<dbReference type="SUPFAM" id="SSF46565">
    <property type="entry name" value="Chaperone J-domain"/>
    <property type="match status" value="1"/>
</dbReference>
<dbReference type="Proteomes" id="UP000557566">
    <property type="component" value="Unassembled WGS sequence"/>
</dbReference>
<protein>
    <recommendedName>
        <fullName evidence="2">J domain-containing protein</fullName>
    </recommendedName>
</protein>
<dbReference type="OrthoDB" id="445556at2759"/>
<dbReference type="InterPro" id="IPR036869">
    <property type="entry name" value="J_dom_sf"/>
</dbReference>
<dbReference type="AlphaFoldDB" id="A0A8H4V5J8"/>
<dbReference type="InterPro" id="IPR001623">
    <property type="entry name" value="DnaJ_domain"/>
</dbReference>
<dbReference type="PROSITE" id="PS50076">
    <property type="entry name" value="DNAJ_2"/>
    <property type="match status" value="1"/>
</dbReference>
<dbReference type="PROSITE" id="PS00636">
    <property type="entry name" value="DNAJ_1"/>
    <property type="match status" value="1"/>
</dbReference>
<feature type="transmembrane region" description="Helical" evidence="1">
    <location>
        <begin position="129"/>
        <end position="148"/>
    </location>
</feature>
<comment type="caution">
    <text evidence="3">The sequence shown here is derived from an EMBL/GenBank/DDBJ whole genome shotgun (WGS) entry which is preliminary data.</text>
</comment>
<proteinExistence type="predicted"/>
<dbReference type="PANTHER" id="PTHR24074">
    <property type="entry name" value="CO-CHAPERONE PROTEIN DJLA"/>
    <property type="match status" value="1"/>
</dbReference>
<keyword evidence="1" id="KW-0472">Membrane</keyword>
<evidence type="ECO:0000256" key="1">
    <source>
        <dbReference type="SAM" id="Phobius"/>
    </source>
</evidence>
<gene>
    <name evidence="3" type="ORF">G6O67_004885</name>
</gene>
<name>A0A8H4V5J8_9HYPO</name>
<keyword evidence="1" id="KW-1133">Transmembrane helix</keyword>
<reference evidence="3 4" key="1">
    <citation type="journal article" date="2020" name="Genome Biol. Evol.">
        <title>A new high-quality draft genome assembly of the Chinese cordyceps Ophiocordyceps sinensis.</title>
        <authorList>
            <person name="Shu R."/>
            <person name="Zhang J."/>
            <person name="Meng Q."/>
            <person name="Zhang H."/>
            <person name="Zhou G."/>
            <person name="Li M."/>
            <person name="Wu P."/>
            <person name="Zhao Y."/>
            <person name="Chen C."/>
            <person name="Qin Q."/>
        </authorList>
    </citation>
    <scope>NUCLEOTIDE SEQUENCE [LARGE SCALE GENOMIC DNA]</scope>
    <source>
        <strain evidence="3 4">IOZ07</strain>
    </source>
</reference>
<feature type="domain" description="J" evidence="2">
    <location>
        <begin position="1"/>
        <end position="78"/>
    </location>
</feature>
<sequence>MHKAAPYPKRRFYQLVKLYHPDTHDHHIRAPPYLAPTSSVNPSRSLPLATRLERYRLVVAANDLLSDPEKRRLYDAHGIGWIQGHRAADLGAVDRAWRHQPNSAARNATWEDWERWREARDGRRREPTYMSNGAFATLVVIMCMLGAVTKADRAEASGAHFVESTQQRHAAIGQDMLRSSTALAGRSKDERVDCFLRDRESAACDYAPSRCNTPRQPDRPA</sequence>
<dbReference type="InterPro" id="IPR018253">
    <property type="entry name" value="DnaJ_domain_CS"/>
</dbReference>
<accession>A0A8H4V5J8</accession>
<evidence type="ECO:0000313" key="4">
    <source>
        <dbReference type="Proteomes" id="UP000557566"/>
    </source>
</evidence>
<dbReference type="InterPro" id="IPR050817">
    <property type="entry name" value="DjlA_DnaK_co-chaperone"/>
</dbReference>
<dbReference type="Gene3D" id="1.10.287.110">
    <property type="entry name" value="DnaJ domain"/>
    <property type="match status" value="1"/>
</dbReference>
<evidence type="ECO:0000259" key="2">
    <source>
        <dbReference type="PROSITE" id="PS50076"/>
    </source>
</evidence>
<keyword evidence="1" id="KW-0812">Transmembrane</keyword>
<keyword evidence="4" id="KW-1185">Reference proteome</keyword>
<dbReference type="PRINTS" id="PR00625">
    <property type="entry name" value="JDOMAIN"/>
</dbReference>
<dbReference type="EMBL" id="JAAVMX010000005">
    <property type="protein sequence ID" value="KAF4508520.1"/>
    <property type="molecule type" value="Genomic_DNA"/>
</dbReference>
<evidence type="ECO:0000313" key="3">
    <source>
        <dbReference type="EMBL" id="KAF4508520.1"/>
    </source>
</evidence>
<organism evidence="3 4">
    <name type="scientific">Ophiocordyceps sinensis</name>
    <dbReference type="NCBI Taxonomy" id="72228"/>
    <lineage>
        <taxon>Eukaryota</taxon>
        <taxon>Fungi</taxon>
        <taxon>Dikarya</taxon>
        <taxon>Ascomycota</taxon>
        <taxon>Pezizomycotina</taxon>
        <taxon>Sordariomycetes</taxon>
        <taxon>Hypocreomycetidae</taxon>
        <taxon>Hypocreales</taxon>
        <taxon>Ophiocordycipitaceae</taxon>
        <taxon>Ophiocordyceps</taxon>
    </lineage>
</organism>